<dbReference type="Proteomes" id="UP001159363">
    <property type="component" value="Chromosome 6"/>
</dbReference>
<reference evidence="2 3" key="1">
    <citation type="submission" date="2023-02" db="EMBL/GenBank/DDBJ databases">
        <title>LHISI_Scaffold_Assembly.</title>
        <authorList>
            <person name="Stuart O.P."/>
            <person name="Cleave R."/>
            <person name="Magrath M.J.L."/>
            <person name="Mikheyev A.S."/>
        </authorList>
    </citation>
    <scope>NUCLEOTIDE SEQUENCE [LARGE SCALE GENOMIC DNA]</scope>
    <source>
        <strain evidence="2">Daus_M_001</strain>
        <tissue evidence="2">Leg muscle</tissue>
    </source>
</reference>
<dbReference type="EMBL" id="JARBHB010000007">
    <property type="protein sequence ID" value="KAJ8879996.1"/>
    <property type="molecule type" value="Genomic_DNA"/>
</dbReference>
<feature type="region of interest" description="Disordered" evidence="1">
    <location>
        <begin position="312"/>
        <end position="333"/>
    </location>
</feature>
<gene>
    <name evidence="2" type="ORF">PR048_020617</name>
</gene>
<accession>A0ABQ9H6Z3</accession>
<sequence>MIICIINRKLDNVSEAALGWRRTSPKPSAHTPYYPHHSPDTIDNYHLWTRRSPCNYPAPAGIRAPYSFTPWGRGGLAARLLDSHLREAHTIPGGDRSPDFCKWVSCWTMLPIGGFSRGSPVSCAAPHSPHFALIGSRDLDVNNLPNISKSQPHKRLEDTPFARLNRVRFSHVGIMPDHDVPPHVPRSHHPSPKRGNSPCSNAGEDSLLRRDSLFLNPFLDPLAPSRGAFVKPADERRRHASPGDKRLQMQHPLASSTLAPRSDPIRYVTRLQARVMSAGCPFVLGHTFANSRYSAPASFGVRAIPASSKMFRLSSDNSPHGSASRNESQTKDEVDHFYSSSAHVPSIDPNPVLHDCHSHMNWSWSVNEQRTERTAIDCCGRCYAGIKHGTTTLTRHFKLNSQ</sequence>
<evidence type="ECO:0000313" key="3">
    <source>
        <dbReference type="Proteomes" id="UP001159363"/>
    </source>
</evidence>
<feature type="region of interest" description="Disordered" evidence="1">
    <location>
        <begin position="174"/>
        <end position="203"/>
    </location>
</feature>
<feature type="compositionally biased region" description="Polar residues" evidence="1">
    <location>
        <begin position="314"/>
        <end position="327"/>
    </location>
</feature>
<proteinExistence type="predicted"/>
<name>A0ABQ9H6Z3_9NEOP</name>
<evidence type="ECO:0000256" key="1">
    <source>
        <dbReference type="SAM" id="MobiDB-lite"/>
    </source>
</evidence>
<feature type="region of interest" description="Disordered" evidence="1">
    <location>
        <begin position="226"/>
        <end position="260"/>
    </location>
</feature>
<organism evidence="2 3">
    <name type="scientific">Dryococelus australis</name>
    <dbReference type="NCBI Taxonomy" id="614101"/>
    <lineage>
        <taxon>Eukaryota</taxon>
        <taxon>Metazoa</taxon>
        <taxon>Ecdysozoa</taxon>
        <taxon>Arthropoda</taxon>
        <taxon>Hexapoda</taxon>
        <taxon>Insecta</taxon>
        <taxon>Pterygota</taxon>
        <taxon>Neoptera</taxon>
        <taxon>Polyneoptera</taxon>
        <taxon>Phasmatodea</taxon>
        <taxon>Verophasmatodea</taxon>
        <taxon>Anareolatae</taxon>
        <taxon>Phasmatidae</taxon>
        <taxon>Eurycanthinae</taxon>
        <taxon>Dryococelus</taxon>
    </lineage>
</organism>
<comment type="caution">
    <text evidence="2">The sequence shown here is derived from an EMBL/GenBank/DDBJ whole genome shotgun (WGS) entry which is preliminary data.</text>
</comment>
<keyword evidence="3" id="KW-1185">Reference proteome</keyword>
<protein>
    <recommendedName>
        <fullName evidence="4">BED-type domain-containing protein</fullName>
    </recommendedName>
</protein>
<evidence type="ECO:0000313" key="2">
    <source>
        <dbReference type="EMBL" id="KAJ8879996.1"/>
    </source>
</evidence>
<evidence type="ECO:0008006" key="4">
    <source>
        <dbReference type="Google" id="ProtNLM"/>
    </source>
</evidence>
<feature type="compositionally biased region" description="Basic and acidic residues" evidence="1">
    <location>
        <begin position="232"/>
        <end position="247"/>
    </location>
</feature>